<dbReference type="EMBL" id="JAOALG010000003">
    <property type="protein sequence ID" value="MEQ5844394.1"/>
    <property type="molecule type" value="Genomic_DNA"/>
</dbReference>
<accession>A0ABV1LYM6</accession>
<keyword evidence="2" id="KW-0614">Plasmid</keyword>
<organism evidence="2 3">
    <name type="scientific">Paraburkholderia acidicola</name>
    <dbReference type="NCBI Taxonomy" id="1912599"/>
    <lineage>
        <taxon>Bacteria</taxon>
        <taxon>Pseudomonadati</taxon>
        <taxon>Pseudomonadota</taxon>
        <taxon>Betaproteobacteria</taxon>
        <taxon>Burkholderiales</taxon>
        <taxon>Burkholderiaceae</taxon>
        <taxon>Paraburkholderia</taxon>
    </lineage>
</organism>
<dbReference type="RefSeq" id="WP_349545991.1">
    <property type="nucleotide sequence ID" value="NZ_JAOALG010000003.1"/>
</dbReference>
<evidence type="ECO:0000313" key="3">
    <source>
        <dbReference type="Proteomes" id="UP001469089"/>
    </source>
</evidence>
<keyword evidence="3" id="KW-1185">Reference proteome</keyword>
<feature type="compositionally biased region" description="Polar residues" evidence="1">
    <location>
        <begin position="25"/>
        <end position="35"/>
    </location>
</feature>
<geneLocation type="plasmid" evidence="2">
    <name>pl1</name>
</geneLocation>
<feature type="compositionally biased region" description="Basic residues" evidence="1">
    <location>
        <begin position="1"/>
        <end position="10"/>
    </location>
</feature>
<proteinExistence type="predicted"/>
<feature type="compositionally biased region" description="Basic and acidic residues" evidence="1">
    <location>
        <begin position="37"/>
        <end position="63"/>
    </location>
</feature>
<sequence>MAVREKHPHSNRSEKQIDEAVEDTSPASDPPSTGGRTRIEPDDPRQNSDHRNERSDADEDASRRLHKPV</sequence>
<reference evidence="2 3" key="1">
    <citation type="journal article" date="2024" name="Chem. Sci.">
        <title>Discovery of a lagriamide polyketide by integrated genome mining, isotopic labeling, and untargeted metabolomics.</title>
        <authorList>
            <person name="Fergusson C.H."/>
            <person name="Saulog J."/>
            <person name="Paulo B.S."/>
            <person name="Wilson D.M."/>
            <person name="Liu D.Y."/>
            <person name="Morehouse N.J."/>
            <person name="Waterworth S."/>
            <person name="Barkei J."/>
            <person name="Gray C.A."/>
            <person name="Kwan J.C."/>
            <person name="Eustaquio A.S."/>
            <person name="Linington R.G."/>
        </authorList>
    </citation>
    <scope>NUCLEOTIDE SEQUENCE [LARGE SCALE GENOMIC DNA]</scope>
    <source>
        <strain evidence="2 3">RL17-338-BIF-B</strain>
    </source>
</reference>
<gene>
    <name evidence="2" type="ORF">N0A02_33610</name>
</gene>
<feature type="region of interest" description="Disordered" evidence="1">
    <location>
        <begin position="1"/>
        <end position="69"/>
    </location>
</feature>
<comment type="caution">
    <text evidence="2">The sequence shown here is derived from an EMBL/GenBank/DDBJ whole genome shotgun (WGS) entry which is preliminary data.</text>
</comment>
<name>A0ABV1LYM6_9BURK</name>
<evidence type="ECO:0000256" key="1">
    <source>
        <dbReference type="SAM" id="MobiDB-lite"/>
    </source>
</evidence>
<evidence type="ECO:0000313" key="2">
    <source>
        <dbReference type="EMBL" id="MEQ5844394.1"/>
    </source>
</evidence>
<protein>
    <submittedName>
        <fullName evidence="2">Uncharacterized protein</fullName>
    </submittedName>
</protein>
<dbReference type="Proteomes" id="UP001469089">
    <property type="component" value="Unassembled WGS sequence"/>
</dbReference>